<gene>
    <name evidence="1" type="ORF">G5I_04383</name>
</gene>
<sequence>MAVFENSLPELKIYILRILYISSMAVNFRTQLTLGLQSCINCKNGTGYIDKEYHPTKADIMFKKKIKMLIANITYNGIAFLVTQDVEIYIKNVKKISDIAVIDYKSFVKSSVGHIYMWGFIFNVPIKKYVPCEFTNAFDIFNSTTALSPMSMAMAYEFINEELHILNDLETAFDDQHHNLLQLADALCEKNLQMDCISKIKKTINISNVMYLFNLINNMNEGHRKESTKRFKAFVVRFLTVALDRIH</sequence>
<dbReference type="STRING" id="103372.F4WFH5"/>
<keyword evidence="2" id="KW-1185">Reference proteome</keyword>
<dbReference type="AlphaFoldDB" id="F4WFH5"/>
<proteinExistence type="predicted"/>
<dbReference type="EMBL" id="GL888116">
    <property type="protein sequence ID" value="EGI67047.1"/>
    <property type="molecule type" value="Genomic_DNA"/>
</dbReference>
<accession>F4WFH5</accession>
<evidence type="ECO:0000313" key="1">
    <source>
        <dbReference type="EMBL" id="EGI67047.1"/>
    </source>
</evidence>
<evidence type="ECO:0000313" key="2">
    <source>
        <dbReference type="Proteomes" id="UP000007755"/>
    </source>
</evidence>
<organism evidence="2">
    <name type="scientific">Acromyrmex echinatior</name>
    <name type="common">Panamanian leafcutter ant</name>
    <name type="synonym">Acromyrmex octospinosus echinatior</name>
    <dbReference type="NCBI Taxonomy" id="103372"/>
    <lineage>
        <taxon>Eukaryota</taxon>
        <taxon>Metazoa</taxon>
        <taxon>Ecdysozoa</taxon>
        <taxon>Arthropoda</taxon>
        <taxon>Hexapoda</taxon>
        <taxon>Insecta</taxon>
        <taxon>Pterygota</taxon>
        <taxon>Neoptera</taxon>
        <taxon>Endopterygota</taxon>
        <taxon>Hymenoptera</taxon>
        <taxon>Apocrita</taxon>
        <taxon>Aculeata</taxon>
        <taxon>Formicoidea</taxon>
        <taxon>Formicidae</taxon>
        <taxon>Myrmicinae</taxon>
        <taxon>Acromyrmex</taxon>
    </lineage>
</organism>
<dbReference type="InParanoid" id="F4WFH5"/>
<name>F4WFH5_ACREC</name>
<dbReference type="OrthoDB" id="7544928at2759"/>
<protein>
    <submittedName>
        <fullName evidence="1">Uncharacterized protein</fullName>
    </submittedName>
</protein>
<reference evidence="1" key="1">
    <citation type="submission" date="2011-02" db="EMBL/GenBank/DDBJ databases">
        <title>The genome of the leaf-cutting ant Acromyrmex echinatior suggests key adaptations to social evolution and fungus farming.</title>
        <authorList>
            <person name="Nygaard S."/>
            <person name="Zhang G."/>
        </authorList>
    </citation>
    <scope>NUCLEOTIDE SEQUENCE</scope>
</reference>
<dbReference type="Proteomes" id="UP000007755">
    <property type="component" value="Unassembled WGS sequence"/>
</dbReference>